<keyword evidence="6" id="KW-1133">Transmembrane helix</keyword>
<dbReference type="Pfam" id="PF13695">
    <property type="entry name" value="Zn_ribbon_3CxxC"/>
    <property type="match status" value="1"/>
</dbReference>
<dbReference type="PANTHER" id="PTHR14402">
    <property type="entry name" value="RECEPTOR TRANSPORTING PROTEIN"/>
    <property type="match status" value="1"/>
</dbReference>
<evidence type="ECO:0000256" key="6">
    <source>
        <dbReference type="ARBA" id="ARBA00022989"/>
    </source>
</evidence>
<feature type="domain" description="3CxxC-type" evidence="8">
    <location>
        <begin position="46"/>
        <end position="157"/>
    </location>
</feature>
<evidence type="ECO:0000259" key="8">
    <source>
        <dbReference type="SMART" id="SM01328"/>
    </source>
</evidence>
<comment type="caution">
    <text evidence="9">The sequence shown here is derived from an EMBL/GenBank/DDBJ whole genome shotgun (WGS) entry which is preliminary data.</text>
</comment>
<keyword evidence="5" id="KW-0862">Zinc</keyword>
<dbReference type="SMART" id="SM01328">
    <property type="entry name" value="zf-3CxxC"/>
    <property type="match status" value="1"/>
</dbReference>
<dbReference type="GO" id="GO:0008270">
    <property type="term" value="F:zinc ion binding"/>
    <property type="evidence" value="ECO:0007669"/>
    <property type="project" value="UniProtKB-KW"/>
</dbReference>
<dbReference type="EMBL" id="JAGEUA010000001">
    <property type="protein sequence ID" value="KAL1023338.1"/>
    <property type="molecule type" value="Genomic_DNA"/>
</dbReference>
<keyword evidence="2" id="KW-0812">Transmembrane</keyword>
<dbReference type="GO" id="GO:0016020">
    <property type="term" value="C:membrane"/>
    <property type="evidence" value="ECO:0007669"/>
    <property type="project" value="UniProtKB-SubCell"/>
</dbReference>
<protein>
    <recommendedName>
        <fullName evidence="8">3CxxC-type domain-containing protein</fullName>
    </recommendedName>
</protein>
<keyword evidence="7" id="KW-0472">Membrane</keyword>
<keyword evidence="3" id="KW-0479">Metal-binding</keyword>
<reference evidence="9 10" key="1">
    <citation type="submission" date="2024-06" db="EMBL/GenBank/DDBJ databases">
        <authorList>
            <person name="Pan Q."/>
            <person name="Wen M."/>
            <person name="Jouanno E."/>
            <person name="Zahm M."/>
            <person name="Klopp C."/>
            <person name="Cabau C."/>
            <person name="Louis A."/>
            <person name="Berthelot C."/>
            <person name="Parey E."/>
            <person name="Roest Crollius H."/>
            <person name="Montfort J."/>
            <person name="Robinson-Rechavi M."/>
            <person name="Bouchez O."/>
            <person name="Lampietro C."/>
            <person name="Lopez Roques C."/>
            <person name="Donnadieu C."/>
            <person name="Postlethwait J."/>
            <person name="Bobe J."/>
            <person name="Verreycken H."/>
            <person name="Guiguen Y."/>
        </authorList>
    </citation>
    <scope>NUCLEOTIDE SEQUENCE [LARGE SCALE GENOMIC DNA]</scope>
    <source>
        <strain evidence="9">Up_M1</strain>
        <tissue evidence="9">Testis</tissue>
    </source>
</reference>
<evidence type="ECO:0000256" key="2">
    <source>
        <dbReference type="ARBA" id="ARBA00022692"/>
    </source>
</evidence>
<gene>
    <name evidence="9" type="ORF">UPYG_G00039420</name>
</gene>
<dbReference type="Proteomes" id="UP001557470">
    <property type="component" value="Unassembled WGS sequence"/>
</dbReference>
<evidence type="ECO:0000256" key="4">
    <source>
        <dbReference type="ARBA" id="ARBA00022771"/>
    </source>
</evidence>
<keyword evidence="10" id="KW-1185">Reference proteome</keyword>
<evidence type="ECO:0000256" key="5">
    <source>
        <dbReference type="ARBA" id="ARBA00022833"/>
    </source>
</evidence>
<dbReference type="PANTHER" id="PTHR14402:SF8">
    <property type="entry name" value="RECEPTOR-TRANSPORTING PROTEIN 4"/>
    <property type="match status" value="1"/>
</dbReference>
<proteinExistence type="predicted"/>
<evidence type="ECO:0000256" key="7">
    <source>
        <dbReference type="ARBA" id="ARBA00023136"/>
    </source>
</evidence>
<dbReference type="InterPro" id="IPR026096">
    <property type="entry name" value="R-trans_p"/>
</dbReference>
<comment type="subcellular location">
    <subcellularLocation>
        <location evidence="1">Membrane</location>
        <topology evidence="1">Single-pass membrane protein</topology>
    </subcellularLocation>
</comment>
<keyword evidence="4" id="KW-0863">Zinc-finger</keyword>
<accession>A0ABD0XPN9</accession>
<evidence type="ECO:0000313" key="9">
    <source>
        <dbReference type="EMBL" id="KAL1023338.1"/>
    </source>
</evidence>
<dbReference type="AlphaFoldDB" id="A0ABD0XPN9"/>
<sequence length="189" mass="22179">MDLQEWTKIFQDTIEENEIEDVWSIEFDDSIVPNHPQGGWQQYISGAFARFMCSKCKRTWPSKRVLVVFHMRRLPNESRGSVKVRRYRQECKRCVERKMEEPRFKAENIEVLLEKLVEKILVKCYDKDPGEKNSSFQPDGRVEGPHEAAHCEACKQGICRQVATTKITQRVNEFMSLLHLNGLIPNQDH</sequence>
<name>A0ABD0XPN9_UMBPY</name>
<dbReference type="InterPro" id="IPR027377">
    <property type="entry name" value="ZAR1/RTP1-5-like_Znf-3CxxC"/>
</dbReference>
<organism evidence="9 10">
    <name type="scientific">Umbra pygmaea</name>
    <name type="common">Eastern mudminnow</name>
    <dbReference type="NCBI Taxonomy" id="75934"/>
    <lineage>
        <taxon>Eukaryota</taxon>
        <taxon>Metazoa</taxon>
        <taxon>Chordata</taxon>
        <taxon>Craniata</taxon>
        <taxon>Vertebrata</taxon>
        <taxon>Euteleostomi</taxon>
        <taxon>Actinopterygii</taxon>
        <taxon>Neopterygii</taxon>
        <taxon>Teleostei</taxon>
        <taxon>Protacanthopterygii</taxon>
        <taxon>Esociformes</taxon>
        <taxon>Umbridae</taxon>
        <taxon>Umbra</taxon>
    </lineage>
</organism>
<evidence type="ECO:0000256" key="1">
    <source>
        <dbReference type="ARBA" id="ARBA00004167"/>
    </source>
</evidence>
<evidence type="ECO:0000256" key="3">
    <source>
        <dbReference type="ARBA" id="ARBA00022723"/>
    </source>
</evidence>
<evidence type="ECO:0000313" key="10">
    <source>
        <dbReference type="Proteomes" id="UP001557470"/>
    </source>
</evidence>